<feature type="transmembrane region" description="Helical" evidence="1">
    <location>
        <begin position="29"/>
        <end position="47"/>
    </location>
</feature>
<sequence>MKAPAQNKLDFKASTVTVLNNSQMMNADGAILVPCLGFAMYVIALGYHTTKNILQAG</sequence>
<organism evidence="2 3">
    <name type="scientific">Flavobacterium cerinum</name>
    <dbReference type="NCBI Taxonomy" id="2502784"/>
    <lineage>
        <taxon>Bacteria</taxon>
        <taxon>Pseudomonadati</taxon>
        <taxon>Bacteroidota</taxon>
        <taxon>Flavobacteriia</taxon>
        <taxon>Flavobacteriales</taxon>
        <taxon>Flavobacteriaceae</taxon>
        <taxon>Flavobacterium</taxon>
    </lineage>
</organism>
<gene>
    <name evidence="2" type="ORF">NOX80_03075</name>
</gene>
<proteinExistence type="predicted"/>
<dbReference type="Proteomes" id="UP001059844">
    <property type="component" value="Chromosome"/>
</dbReference>
<dbReference type="RefSeq" id="WP_256551864.1">
    <property type="nucleotide sequence ID" value="NZ_CP101751.1"/>
</dbReference>
<protein>
    <submittedName>
        <fullName evidence="2">Uncharacterized protein</fullName>
    </submittedName>
</protein>
<keyword evidence="3" id="KW-1185">Reference proteome</keyword>
<name>A0ABY5ITS9_9FLAO</name>
<evidence type="ECO:0000256" key="1">
    <source>
        <dbReference type="SAM" id="Phobius"/>
    </source>
</evidence>
<reference evidence="2" key="1">
    <citation type="submission" date="2022-07" db="EMBL/GenBank/DDBJ databases">
        <title>Isolation, identification, and degradation of a PFOSA degrading strain from sewage treatment plant.</title>
        <authorList>
            <person name="Zhang L."/>
            <person name="Huo Y."/>
        </authorList>
    </citation>
    <scope>NUCLEOTIDE SEQUENCE</scope>
    <source>
        <strain evidence="2">C1</strain>
    </source>
</reference>
<keyword evidence="1" id="KW-0812">Transmembrane</keyword>
<evidence type="ECO:0000313" key="3">
    <source>
        <dbReference type="Proteomes" id="UP001059844"/>
    </source>
</evidence>
<dbReference type="EMBL" id="CP101751">
    <property type="protein sequence ID" value="UUC46195.1"/>
    <property type="molecule type" value="Genomic_DNA"/>
</dbReference>
<evidence type="ECO:0000313" key="2">
    <source>
        <dbReference type="EMBL" id="UUC46195.1"/>
    </source>
</evidence>
<keyword evidence="1" id="KW-1133">Transmembrane helix</keyword>
<keyword evidence="1" id="KW-0472">Membrane</keyword>
<accession>A0ABY5ITS9</accession>